<evidence type="ECO:0008006" key="3">
    <source>
        <dbReference type="Google" id="ProtNLM"/>
    </source>
</evidence>
<gene>
    <name evidence="1" type="ORF">ATK78_1610</name>
</gene>
<dbReference type="Proteomes" id="UP000295620">
    <property type="component" value="Unassembled WGS sequence"/>
</dbReference>
<name>A0A4R6SVS0_9SPHI</name>
<dbReference type="PROSITE" id="PS51257">
    <property type="entry name" value="PROKAR_LIPOPROTEIN"/>
    <property type="match status" value="1"/>
</dbReference>
<dbReference type="EMBL" id="SNYC01000004">
    <property type="protein sequence ID" value="TDQ09456.1"/>
    <property type="molecule type" value="Genomic_DNA"/>
</dbReference>
<keyword evidence="2" id="KW-1185">Reference proteome</keyword>
<evidence type="ECO:0000313" key="2">
    <source>
        <dbReference type="Proteomes" id="UP000295620"/>
    </source>
</evidence>
<reference evidence="1 2" key="1">
    <citation type="submission" date="2019-03" db="EMBL/GenBank/DDBJ databases">
        <title>Genomic Encyclopedia of Archaeal and Bacterial Type Strains, Phase II (KMG-II): from individual species to whole genera.</title>
        <authorList>
            <person name="Goeker M."/>
        </authorList>
    </citation>
    <scope>NUCLEOTIDE SEQUENCE [LARGE SCALE GENOMIC DNA]</scope>
    <source>
        <strain evidence="1 2">DSM 19035</strain>
    </source>
</reference>
<comment type="caution">
    <text evidence="1">The sequence shown here is derived from an EMBL/GenBank/DDBJ whole genome shotgun (WGS) entry which is preliminary data.</text>
</comment>
<proteinExistence type="predicted"/>
<protein>
    <recommendedName>
        <fullName evidence="3">Lipoprotein</fullName>
    </recommendedName>
</protein>
<sequence>MFKSKTIIAILCSITLGFISCSSDGNKQDNNAAANTSLDSAATSSDAVDKDFVLEPGDAAGKIKINEDSEEVLKVLGRPDSSDAAMQKMVAFWYDDSEGIKHSTSIYAVRDTGDMPKARVKQIRITSPKFKASNGIGVASTLDEIKKVYNVHKIQSFKTENNELDVWDSHEGIAFEIDNGKACTAIIIHQKGEELSGTYLPLR</sequence>
<accession>A0A4R6SVS0</accession>
<dbReference type="RefSeq" id="WP_133575539.1">
    <property type="nucleotide sequence ID" value="NZ_SNYC01000004.1"/>
</dbReference>
<dbReference type="AlphaFoldDB" id="A0A4R6SVS0"/>
<organism evidence="1 2">
    <name type="scientific">Pedobacter metabolipauper</name>
    <dbReference type="NCBI Taxonomy" id="425513"/>
    <lineage>
        <taxon>Bacteria</taxon>
        <taxon>Pseudomonadati</taxon>
        <taxon>Bacteroidota</taxon>
        <taxon>Sphingobacteriia</taxon>
        <taxon>Sphingobacteriales</taxon>
        <taxon>Sphingobacteriaceae</taxon>
        <taxon>Pedobacter</taxon>
    </lineage>
</organism>
<dbReference type="OrthoDB" id="1494315at2"/>
<evidence type="ECO:0000313" key="1">
    <source>
        <dbReference type="EMBL" id="TDQ09456.1"/>
    </source>
</evidence>